<name>A0A8A4XEA0_9VIRU</name>
<evidence type="ECO:0000313" key="1">
    <source>
        <dbReference type="EMBL" id="QTE03999.1"/>
    </source>
</evidence>
<organism evidence="1">
    <name type="scientific">Motacilla cinerea parvoviridae sp</name>
    <dbReference type="NCBI Taxonomy" id="2794518"/>
    <lineage>
        <taxon>Viruses</taxon>
        <taxon>Monodnaviria</taxon>
        <taxon>Shotokuvirae</taxon>
        <taxon>Cossaviricota</taxon>
        <taxon>Quintoviricetes</taxon>
        <taxon>Piccovirales</taxon>
        <taxon>Parvoviridae</taxon>
    </lineage>
</organism>
<protein>
    <submittedName>
        <fullName evidence="1">Structural protein</fullName>
    </submittedName>
</protein>
<accession>A0A8A4XEA0</accession>
<proteinExistence type="predicted"/>
<reference evidence="1" key="1">
    <citation type="submission" date="2020-09" db="EMBL/GenBank/DDBJ databases">
        <title>Parvovirus dark matter in the feces of wild birds.</title>
        <authorList>
            <person name="Dai Z."/>
            <person name="Yang S."/>
            <person name="Zhang W."/>
        </authorList>
    </citation>
    <scope>NUCLEOTIDE SEQUENCE</scope>
    <source>
        <strain evidence="1">Wag88par01</strain>
    </source>
</reference>
<sequence length="171" mass="19679">MIWFPMINPQYHMLNTPLIELMDFEKSPEWFGITTEGTDKVTGMWSLESKKKIKRFVGLRAKTYAIEFEDGTSTLKNKGIVSTAKEDNERRPLQFEDYVKCLFEDKDIYVEQMLIRSKLHSISTITQRKLALSANDEKRATLADKITTLPFGYNGELFADNATTLPSIDLL</sequence>
<dbReference type="EMBL" id="MW046545">
    <property type="protein sequence ID" value="QTE03999.1"/>
    <property type="molecule type" value="Genomic_DNA"/>
</dbReference>